<name>A0ABR9XD15_9SPHI</name>
<accession>A0ABR9XD15</accession>
<dbReference type="InterPro" id="IPR002641">
    <property type="entry name" value="PNPLA_dom"/>
</dbReference>
<evidence type="ECO:0000313" key="7">
    <source>
        <dbReference type="Proteomes" id="UP000632774"/>
    </source>
</evidence>
<proteinExistence type="predicted"/>
<evidence type="ECO:0000259" key="5">
    <source>
        <dbReference type="PROSITE" id="PS51635"/>
    </source>
</evidence>
<dbReference type="PROSITE" id="PS51635">
    <property type="entry name" value="PNPLA"/>
    <property type="match status" value="1"/>
</dbReference>
<evidence type="ECO:0000256" key="1">
    <source>
        <dbReference type="ARBA" id="ARBA00022801"/>
    </source>
</evidence>
<comment type="caution">
    <text evidence="6">The sequence shown here is derived from an EMBL/GenBank/DDBJ whole genome shotgun (WGS) entry which is preliminary data.</text>
</comment>
<organism evidence="6 7">
    <name type="scientific">Mucilaginibacter boryungensis</name>
    <dbReference type="NCBI Taxonomy" id="768480"/>
    <lineage>
        <taxon>Bacteria</taxon>
        <taxon>Pseudomonadati</taxon>
        <taxon>Bacteroidota</taxon>
        <taxon>Sphingobacteriia</taxon>
        <taxon>Sphingobacteriales</taxon>
        <taxon>Sphingobacteriaceae</taxon>
        <taxon>Mucilaginibacter</taxon>
    </lineage>
</organism>
<dbReference type="EMBL" id="JADFFM010000001">
    <property type="protein sequence ID" value="MBE9665062.1"/>
    <property type="molecule type" value="Genomic_DNA"/>
</dbReference>
<dbReference type="Gene3D" id="3.40.1090.10">
    <property type="entry name" value="Cytosolic phospholipase A2 catalytic domain"/>
    <property type="match status" value="2"/>
</dbReference>
<keyword evidence="1 4" id="KW-0378">Hydrolase</keyword>
<feature type="active site" description="Nucleophile" evidence="4">
    <location>
        <position position="46"/>
    </location>
</feature>
<dbReference type="SUPFAM" id="SSF52151">
    <property type="entry name" value="FabD/lysophospholipase-like"/>
    <property type="match status" value="1"/>
</dbReference>
<evidence type="ECO:0000313" key="6">
    <source>
        <dbReference type="EMBL" id="MBE9665062.1"/>
    </source>
</evidence>
<evidence type="ECO:0000256" key="4">
    <source>
        <dbReference type="PROSITE-ProRule" id="PRU01161"/>
    </source>
</evidence>
<feature type="active site" description="Proton acceptor" evidence="4">
    <location>
        <position position="158"/>
    </location>
</feature>
<sequence length="274" mass="29780">MYTEHQTPPKIGLALSGGGIRAVSHLGVIQALTDHGIQFSHISGTSAGAIAAAFFAEGYSPRDFLKIITETRLFRLLRPSLGHTGLVSILNARFLLNRYIPHNSFEKLKIKITIAAVDFGEGKLVYFTDGELDLIILAACCLPGIFKPIIINDHMYVDGGILNNFPVEPLVGNCDLIIGSFCNHLPSVTNIKSFGSMIDRAAMIAINASLDPHKKLCDVIIEPHGLGGYGIFDTEAAEEIFLIGYEEGLKAIKSNEVLKNLIAELNPAKRLGRR</sequence>
<keyword evidence="7" id="KW-1185">Reference proteome</keyword>
<evidence type="ECO:0000256" key="3">
    <source>
        <dbReference type="ARBA" id="ARBA00023098"/>
    </source>
</evidence>
<feature type="short sequence motif" description="DGA/G" evidence="4">
    <location>
        <begin position="158"/>
        <end position="160"/>
    </location>
</feature>
<dbReference type="Proteomes" id="UP000632774">
    <property type="component" value="Unassembled WGS sequence"/>
</dbReference>
<keyword evidence="2 4" id="KW-0442">Lipid degradation</keyword>
<dbReference type="InterPro" id="IPR050301">
    <property type="entry name" value="NTE"/>
</dbReference>
<keyword evidence="3 4" id="KW-0443">Lipid metabolism</keyword>
<dbReference type="RefSeq" id="WP_194104478.1">
    <property type="nucleotide sequence ID" value="NZ_JADFFM010000001.1"/>
</dbReference>
<reference evidence="6 7" key="1">
    <citation type="submission" date="2020-10" db="EMBL/GenBank/DDBJ databases">
        <title>Mucilaginibacter mali sp. nov., isolated from rhizosphere soil of apple orchard.</title>
        <authorList>
            <person name="Lee J.-S."/>
            <person name="Kim H.S."/>
            <person name="Kim J.-S."/>
        </authorList>
    </citation>
    <scope>NUCLEOTIDE SEQUENCE [LARGE SCALE GENOMIC DNA]</scope>
    <source>
        <strain evidence="6 7">KCTC 23157</strain>
    </source>
</reference>
<feature type="short sequence motif" description="GXSXG" evidence="4">
    <location>
        <begin position="44"/>
        <end position="48"/>
    </location>
</feature>
<gene>
    <name evidence="6" type="ORF">IRJ18_01730</name>
</gene>
<dbReference type="PANTHER" id="PTHR14226">
    <property type="entry name" value="NEUROPATHY TARGET ESTERASE/SWISS CHEESE D.MELANOGASTER"/>
    <property type="match status" value="1"/>
</dbReference>
<comment type="caution">
    <text evidence="4">Lacks conserved residue(s) required for the propagation of feature annotation.</text>
</comment>
<feature type="domain" description="PNPLA" evidence="5">
    <location>
        <begin position="13"/>
        <end position="171"/>
    </location>
</feature>
<dbReference type="Pfam" id="PF01734">
    <property type="entry name" value="Patatin"/>
    <property type="match status" value="1"/>
</dbReference>
<dbReference type="PANTHER" id="PTHR14226:SF78">
    <property type="entry name" value="SLR0060 PROTEIN"/>
    <property type="match status" value="1"/>
</dbReference>
<evidence type="ECO:0000256" key="2">
    <source>
        <dbReference type="ARBA" id="ARBA00022963"/>
    </source>
</evidence>
<dbReference type="InterPro" id="IPR016035">
    <property type="entry name" value="Acyl_Trfase/lysoPLipase"/>
</dbReference>
<protein>
    <submittedName>
        <fullName evidence="6">Patatin-like phospholipase family protein</fullName>
    </submittedName>
</protein>